<dbReference type="Pfam" id="PF00270">
    <property type="entry name" value="DEAD"/>
    <property type="match status" value="1"/>
</dbReference>
<comment type="similarity">
    <text evidence="1">Belongs to the helicase family. RecQ subfamily.</text>
</comment>
<evidence type="ECO:0000256" key="6">
    <source>
        <dbReference type="ARBA" id="ARBA00034617"/>
    </source>
</evidence>
<gene>
    <name evidence="10" type="ORF">GCM10008961_31300</name>
</gene>
<dbReference type="PROSITE" id="PS51194">
    <property type="entry name" value="HELICASE_CTER"/>
    <property type="match status" value="1"/>
</dbReference>
<comment type="catalytic activity">
    <reaction evidence="6">
        <text>Couples ATP hydrolysis with the unwinding of duplex DNA by translocating in the 3'-5' direction.</text>
        <dbReference type="EC" id="5.6.2.4"/>
    </reaction>
</comment>
<proteinExistence type="inferred from homology"/>
<evidence type="ECO:0000256" key="1">
    <source>
        <dbReference type="ARBA" id="ARBA00005446"/>
    </source>
</evidence>
<feature type="domain" description="Helicase ATP-binding" evidence="8">
    <location>
        <begin position="158"/>
        <end position="348"/>
    </location>
</feature>
<sequence>MQLARALRQWPAPMPQSFTLPLYQRLARAVSHLSQHGHLLGEGSMDLAGLLRQVLRRETERTGSAAFLHVPQTEAWWPRDTQWAACGLQTGELTETHVRVTAQPWHPEWLDGADPTAQAVAEWQRRCRDPLPADPLVQLWSGHAHYASAGQREAVRATLYAEAAATLCVVLPTGTGKSLVAHLPALHHARQGGLSVMVVPTVALAIDQERAVHDLIRRGEWPGQLPEHLAVYGGMDTQARTDLFARIDRGEQGLIITSPETMLGALAPFLYNAAARGELRLLAIDEAHLVGQWGGSFRPDFQMLAGLREALLSSSPPGRPFMTLLMTATLTTDDLETIRSLYGRPGPFEVIAAASLRPEMEYWHAAAPSHAVRVARVLETVRHAPRPLIVYTSTREDAETLHTQIRGAGFRRVDMMHGNTPTAKRQNLLRNWHQGHTDIVVATSAFGVGVDQPNVRTVIHACIPESADRYYQEVGRGGRDGRASASIVLSAESSRDPREDDWACANKLSQETLVSVDVGFERWAHMFNSKTALGDDRYRIPLDVRPPRLARQSDANVEWNVRTLTLMARAGLIRLSHEPPGQMVNAADRPTTVVEIISPLHLDRATWDTRLEPLRETSSERSQRSLRLLRDLLRGERDAAEVLREVYTIDQHGGGVRILPQRACGGCAECRRVHRDPYPGLDGHPEPVRAAPVRLKARWRHALPDDGLLGAPYERPEEALQTLHAALRGHFRVVVASCAVLSSDVVLDLQRHYPQVLFFERTYEPMNLPQVPAVLLAAPDEPVPAEWLLPQEAPRLIIFPNLSADPWSAHLRLRDTLACLSSTSFPMESST</sequence>
<evidence type="ECO:0000256" key="2">
    <source>
        <dbReference type="ARBA" id="ARBA00022741"/>
    </source>
</evidence>
<dbReference type="SMART" id="SM00490">
    <property type="entry name" value="HELICc"/>
    <property type="match status" value="1"/>
</dbReference>
<dbReference type="EC" id="5.6.2.4" evidence="7"/>
<keyword evidence="5" id="KW-0413">Isomerase</keyword>
<evidence type="ECO:0000256" key="7">
    <source>
        <dbReference type="ARBA" id="ARBA00034808"/>
    </source>
</evidence>
<dbReference type="Gene3D" id="3.40.50.300">
    <property type="entry name" value="P-loop containing nucleotide triphosphate hydrolases"/>
    <property type="match status" value="2"/>
</dbReference>
<keyword evidence="11" id="KW-1185">Reference proteome</keyword>
<keyword evidence="4" id="KW-0238">DNA-binding</keyword>
<feature type="domain" description="Helicase C-terminal" evidence="9">
    <location>
        <begin position="373"/>
        <end position="524"/>
    </location>
</feature>
<dbReference type="InterPro" id="IPR014001">
    <property type="entry name" value="Helicase_ATP-bd"/>
</dbReference>
<dbReference type="EMBL" id="BMQO01000021">
    <property type="protein sequence ID" value="GGS37468.1"/>
    <property type="molecule type" value="Genomic_DNA"/>
</dbReference>
<accession>A0ABQ2SQU8</accession>
<evidence type="ECO:0000313" key="11">
    <source>
        <dbReference type="Proteomes" id="UP000620633"/>
    </source>
</evidence>
<evidence type="ECO:0000259" key="8">
    <source>
        <dbReference type="PROSITE" id="PS51192"/>
    </source>
</evidence>
<dbReference type="SMART" id="SM00487">
    <property type="entry name" value="DEXDc"/>
    <property type="match status" value="1"/>
</dbReference>
<keyword evidence="3" id="KW-0067">ATP-binding</keyword>
<keyword evidence="2" id="KW-0547">Nucleotide-binding</keyword>
<evidence type="ECO:0000256" key="4">
    <source>
        <dbReference type="ARBA" id="ARBA00023125"/>
    </source>
</evidence>
<dbReference type="SUPFAM" id="SSF52540">
    <property type="entry name" value="P-loop containing nucleoside triphosphate hydrolases"/>
    <property type="match status" value="1"/>
</dbReference>
<organism evidence="10 11">
    <name type="scientific">Deinococcus knuensis</name>
    <dbReference type="NCBI Taxonomy" id="1837380"/>
    <lineage>
        <taxon>Bacteria</taxon>
        <taxon>Thermotogati</taxon>
        <taxon>Deinococcota</taxon>
        <taxon>Deinococci</taxon>
        <taxon>Deinococcales</taxon>
        <taxon>Deinococcaceae</taxon>
        <taxon>Deinococcus</taxon>
    </lineage>
</organism>
<evidence type="ECO:0000259" key="9">
    <source>
        <dbReference type="PROSITE" id="PS51194"/>
    </source>
</evidence>
<dbReference type="Pfam" id="PF00271">
    <property type="entry name" value="Helicase_C"/>
    <property type="match status" value="1"/>
</dbReference>
<dbReference type="InterPro" id="IPR001650">
    <property type="entry name" value="Helicase_C-like"/>
</dbReference>
<evidence type="ECO:0000313" key="10">
    <source>
        <dbReference type="EMBL" id="GGS37468.1"/>
    </source>
</evidence>
<dbReference type="PROSITE" id="PS51192">
    <property type="entry name" value="HELICASE_ATP_BIND_1"/>
    <property type="match status" value="1"/>
</dbReference>
<dbReference type="PANTHER" id="PTHR13710:SF105">
    <property type="entry name" value="ATP-DEPENDENT DNA HELICASE Q1"/>
    <property type="match status" value="1"/>
</dbReference>
<evidence type="ECO:0000256" key="5">
    <source>
        <dbReference type="ARBA" id="ARBA00023235"/>
    </source>
</evidence>
<dbReference type="NCBIfam" id="NF041063">
    <property type="entry name" value="DpdF"/>
    <property type="match status" value="1"/>
</dbReference>
<name>A0ABQ2SQU8_9DEIO</name>
<dbReference type="InterPro" id="IPR027417">
    <property type="entry name" value="P-loop_NTPase"/>
</dbReference>
<comment type="caution">
    <text evidence="10">The sequence shown here is derived from an EMBL/GenBank/DDBJ whole genome shotgun (WGS) entry which is preliminary data.</text>
</comment>
<dbReference type="Proteomes" id="UP000620633">
    <property type="component" value="Unassembled WGS sequence"/>
</dbReference>
<dbReference type="PANTHER" id="PTHR13710">
    <property type="entry name" value="DNA HELICASE RECQ FAMILY MEMBER"/>
    <property type="match status" value="1"/>
</dbReference>
<dbReference type="InterPro" id="IPR011545">
    <property type="entry name" value="DEAD/DEAH_box_helicase_dom"/>
</dbReference>
<protein>
    <recommendedName>
        <fullName evidence="7">DNA 3'-5' helicase</fullName>
        <ecNumber evidence="7">5.6.2.4</ecNumber>
    </recommendedName>
</protein>
<reference evidence="11" key="1">
    <citation type="journal article" date="2019" name="Int. J. Syst. Evol. Microbiol.">
        <title>The Global Catalogue of Microorganisms (GCM) 10K type strain sequencing project: providing services to taxonomists for standard genome sequencing and annotation.</title>
        <authorList>
            <consortium name="The Broad Institute Genomics Platform"/>
            <consortium name="The Broad Institute Genome Sequencing Center for Infectious Disease"/>
            <person name="Wu L."/>
            <person name="Ma J."/>
        </authorList>
    </citation>
    <scope>NUCLEOTIDE SEQUENCE [LARGE SCALE GENOMIC DNA]</scope>
    <source>
        <strain evidence="11">JCM 31406</strain>
    </source>
</reference>
<evidence type="ECO:0000256" key="3">
    <source>
        <dbReference type="ARBA" id="ARBA00022840"/>
    </source>
</evidence>